<dbReference type="PROSITE" id="PS50879">
    <property type="entry name" value="RNASE_H_1"/>
    <property type="match status" value="1"/>
</dbReference>
<gene>
    <name evidence="10" type="ORF">BT63DRAFT_47383</name>
</gene>
<evidence type="ECO:0000256" key="8">
    <source>
        <dbReference type="SAM" id="Coils"/>
    </source>
</evidence>
<comment type="similarity">
    <text evidence="2">Belongs to the RNase H family.</text>
</comment>
<evidence type="ECO:0000256" key="4">
    <source>
        <dbReference type="ARBA" id="ARBA00022722"/>
    </source>
</evidence>
<dbReference type="EC" id="3.1.26.4" evidence="3"/>
<dbReference type="Gene3D" id="3.30.420.10">
    <property type="entry name" value="Ribonuclease H-like superfamily/Ribonuclease H"/>
    <property type="match status" value="1"/>
</dbReference>
<comment type="catalytic activity">
    <reaction evidence="1">
        <text>Endonucleolytic cleavage to 5'-phosphomonoester.</text>
        <dbReference type="EC" id="3.1.26.4"/>
    </reaction>
</comment>
<dbReference type="InterPro" id="IPR012337">
    <property type="entry name" value="RNaseH-like_sf"/>
</dbReference>
<dbReference type="EMBL" id="MU004239">
    <property type="protein sequence ID" value="KAF2666030.1"/>
    <property type="molecule type" value="Genomic_DNA"/>
</dbReference>
<reference evidence="10" key="1">
    <citation type="journal article" date="2020" name="Stud. Mycol.">
        <title>101 Dothideomycetes genomes: a test case for predicting lifestyles and emergence of pathogens.</title>
        <authorList>
            <person name="Haridas S."/>
            <person name="Albert R."/>
            <person name="Binder M."/>
            <person name="Bloem J."/>
            <person name="Labutti K."/>
            <person name="Salamov A."/>
            <person name="Andreopoulos B."/>
            <person name="Baker S."/>
            <person name="Barry K."/>
            <person name="Bills G."/>
            <person name="Bluhm B."/>
            <person name="Cannon C."/>
            <person name="Castanera R."/>
            <person name="Culley D."/>
            <person name="Daum C."/>
            <person name="Ezra D."/>
            <person name="Gonzalez J."/>
            <person name="Henrissat B."/>
            <person name="Kuo A."/>
            <person name="Liang C."/>
            <person name="Lipzen A."/>
            <person name="Lutzoni F."/>
            <person name="Magnuson J."/>
            <person name="Mondo S."/>
            <person name="Nolan M."/>
            <person name="Ohm R."/>
            <person name="Pangilinan J."/>
            <person name="Park H.-J."/>
            <person name="Ramirez L."/>
            <person name="Alfaro M."/>
            <person name="Sun H."/>
            <person name="Tritt A."/>
            <person name="Yoshinaga Y."/>
            <person name="Zwiers L.-H."/>
            <person name="Turgeon B."/>
            <person name="Goodwin S."/>
            <person name="Spatafora J."/>
            <person name="Crous P."/>
            <person name="Grigoriev I."/>
        </authorList>
    </citation>
    <scope>NUCLEOTIDE SEQUENCE</scope>
    <source>
        <strain evidence="10">CBS 115976</strain>
    </source>
</reference>
<dbReference type="InterPro" id="IPR036397">
    <property type="entry name" value="RNaseH_sf"/>
</dbReference>
<dbReference type="InterPro" id="IPR050092">
    <property type="entry name" value="RNase_H"/>
</dbReference>
<feature type="coiled-coil region" evidence="8">
    <location>
        <begin position="153"/>
        <end position="207"/>
    </location>
</feature>
<dbReference type="Proteomes" id="UP000799302">
    <property type="component" value="Unassembled WGS sequence"/>
</dbReference>
<evidence type="ECO:0000256" key="5">
    <source>
        <dbReference type="ARBA" id="ARBA00022723"/>
    </source>
</evidence>
<feature type="domain" description="RNase H type-1" evidence="9">
    <location>
        <begin position="1"/>
        <end position="165"/>
    </location>
</feature>
<dbReference type="InterPro" id="IPR002156">
    <property type="entry name" value="RNaseH_domain"/>
</dbReference>
<keyword evidence="6" id="KW-0255">Endonuclease</keyword>
<evidence type="ECO:0000256" key="3">
    <source>
        <dbReference type="ARBA" id="ARBA00012180"/>
    </source>
</evidence>
<keyword evidence="8" id="KW-0175">Coiled coil</keyword>
<protein>
    <recommendedName>
        <fullName evidence="3">ribonuclease H</fullName>
        <ecNumber evidence="3">3.1.26.4</ecNumber>
    </recommendedName>
</protein>
<evidence type="ECO:0000313" key="10">
    <source>
        <dbReference type="EMBL" id="KAF2666030.1"/>
    </source>
</evidence>
<dbReference type="PANTHER" id="PTHR10642">
    <property type="entry name" value="RIBONUCLEASE H1"/>
    <property type="match status" value="1"/>
</dbReference>
<dbReference type="GO" id="GO:0043137">
    <property type="term" value="P:DNA replication, removal of RNA primer"/>
    <property type="evidence" value="ECO:0007669"/>
    <property type="project" value="TreeGrafter"/>
</dbReference>
<dbReference type="AlphaFoldDB" id="A0A6A6U287"/>
<dbReference type="Pfam" id="PF00075">
    <property type="entry name" value="RNase_H"/>
    <property type="match status" value="1"/>
</dbReference>
<name>A0A6A6U287_9PEZI</name>
<keyword evidence="5" id="KW-0479">Metal-binding</keyword>
<dbReference type="SUPFAM" id="SSF53098">
    <property type="entry name" value="Ribonuclease H-like"/>
    <property type="match status" value="1"/>
</dbReference>
<dbReference type="GO" id="GO:0004523">
    <property type="term" value="F:RNA-DNA hybrid ribonuclease activity"/>
    <property type="evidence" value="ECO:0007669"/>
    <property type="project" value="UniProtKB-EC"/>
</dbReference>
<dbReference type="PANTHER" id="PTHR10642:SF26">
    <property type="entry name" value="RIBONUCLEASE H1"/>
    <property type="match status" value="1"/>
</dbReference>
<evidence type="ECO:0000256" key="1">
    <source>
        <dbReference type="ARBA" id="ARBA00000077"/>
    </source>
</evidence>
<proteinExistence type="inferred from homology"/>
<evidence type="ECO:0000256" key="7">
    <source>
        <dbReference type="ARBA" id="ARBA00022801"/>
    </source>
</evidence>
<evidence type="ECO:0000256" key="2">
    <source>
        <dbReference type="ARBA" id="ARBA00005300"/>
    </source>
</evidence>
<sequence>MEYSLSIFVDGGCRGNGTPQAIGAIGVVLSSGREHLCLKQAIPPSRKPTSQRAELEATILALKRTREIYTRVRVGRPRRTKIHADSRYAVDCMNLWCDKWSQCGWLNAKGELVVNRDLIFEAAQLRDQLRAQGGLEVIWIPRERNVEADALCNDQLDRQERNARNKQNRILERQRAEQELEREKQRAKEQAEQIARVQRMKQEEARQRQISATKTLWVELACKEYGERPEWNTYKPSKEGTLVLRIIQDIQSQEEATVLRRLMERDKSNQEKLRQEAIKTSQLKAERAMGLRSPERTNTLIGIRYMDYF</sequence>
<organism evidence="10 11">
    <name type="scientific">Microthyrium microscopicum</name>
    <dbReference type="NCBI Taxonomy" id="703497"/>
    <lineage>
        <taxon>Eukaryota</taxon>
        <taxon>Fungi</taxon>
        <taxon>Dikarya</taxon>
        <taxon>Ascomycota</taxon>
        <taxon>Pezizomycotina</taxon>
        <taxon>Dothideomycetes</taxon>
        <taxon>Dothideomycetes incertae sedis</taxon>
        <taxon>Microthyriales</taxon>
        <taxon>Microthyriaceae</taxon>
        <taxon>Microthyrium</taxon>
    </lineage>
</organism>
<dbReference type="GO" id="GO:0003676">
    <property type="term" value="F:nucleic acid binding"/>
    <property type="evidence" value="ECO:0007669"/>
    <property type="project" value="InterPro"/>
</dbReference>
<dbReference type="GO" id="GO:0046872">
    <property type="term" value="F:metal ion binding"/>
    <property type="evidence" value="ECO:0007669"/>
    <property type="project" value="UniProtKB-KW"/>
</dbReference>
<accession>A0A6A6U287</accession>
<keyword evidence="7" id="KW-0378">Hydrolase</keyword>
<evidence type="ECO:0000313" key="11">
    <source>
        <dbReference type="Proteomes" id="UP000799302"/>
    </source>
</evidence>
<dbReference type="OrthoDB" id="407198at2759"/>
<evidence type="ECO:0000256" key="6">
    <source>
        <dbReference type="ARBA" id="ARBA00022759"/>
    </source>
</evidence>
<evidence type="ECO:0000259" key="9">
    <source>
        <dbReference type="PROSITE" id="PS50879"/>
    </source>
</evidence>
<keyword evidence="4" id="KW-0540">Nuclease</keyword>
<keyword evidence="11" id="KW-1185">Reference proteome</keyword>